<dbReference type="EMBL" id="CACRSL010000003">
    <property type="protein sequence ID" value="VYT11382.1"/>
    <property type="molecule type" value="Genomic_DNA"/>
</dbReference>
<protein>
    <submittedName>
        <fullName evidence="1">Phage tail sheath protein</fullName>
    </submittedName>
</protein>
<dbReference type="InterPro" id="IPR052042">
    <property type="entry name" value="Tail_sheath_structural"/>
</dbReference>
<organism evidence="1">
    <name type="scientific">uncultured Anaerotruncus sp</name>
    <dbReference type="NCBI Taxonomy" id="905011"/>
    <lineage>
        <taxon>Bacteria</taxon>
        <taxon>Bacillati</taxon>
        <taxon>Bacillota</taxon>
        <taxon>Clostridia</taxon>
        <taxon>Eubacteriales</taxon>
        <taxon>Oscillospiraceae</taxon>
        <taxon>Anaerotruncus</taxon>
        <taxon>environmental samples</taxon>
    </lineage>
</organism>
<dbReference type="PANTHER" id="PTHR35861:SF2">
    <property type="entry name" value="FELS-2 PROPHAGE PROTEIN"/>
    <property type="match status" value="1"/>
</dbReference>
<evidence type="ECO:0000313" key="1">
    <source>
        <dbReference type="EMBL" id="VYT11382.1"/>
    </source>
</evidence>
<gene>
    <name evidence="1" type="ORF">AULFYP135_01695</name>
</gene>
<name>A0A6N2U3Q0_9FIRM</name>
<dbReference type="PANTHER" id="PTHR35861">
    <property type="match status" value="1"/>
</dbReference>
<reference evidence="1" key="1">
    <citation type="submission" date="2019-11" db="EMBL/GenBank/DDBJ databases">
        <authorList>
            <person name="Feng L."/>
        </authorList>
    </citation>
    <scope>NUCLEOTIDE SEQUENCE</scope>
    <source>
        <strain evidence="1">AundefinedLFYP135</strain>
    </source>
</reference>
<dbReference type="AlphaFoldDB" id="A0A6N2U3Q0"/>
<sequence length="482" mass="51339">MAYKHGVYTSEVETSLTAPIVGTAGLQVIVGTAPVNMLKDPAAAVNVPLLVNNYKEAVEAVGYNDDFEAYTLCECISAAFSVVGVAPMVLINVLDPAKHKADISEKTMQVNDGVAVLDEVGVLLEGLTIKADATPLEAGKDYTTTWNNDGTLNIVLLKGGAGEKATTLTATGSKIDPSKVKAADIVGGVDISSGKETGLEVVRQVYPKLSMTPGILLAPRFSADATVSAALQAKTKSINSVFGAVCIVDINSKTDGAVKYTDVKTKKEEQAVSDPNAYAVWPYAKVGEVVYSGSALAAALTAYTDAQNDDTPNVSPSNKTLAISAACLADGTEVVLDQEQANTVNSFGVATWLNMNGFRLWGNNTAAYPGITDPKDRWFSVRRFMTWAANSFILTYFQKVDSPANKRLIEAIVDSENVRGNGFVARGVCARYEITFNEDENTTTDLLNGKITFHQYITPFTPAEDIEDIIEFDPNALSAALN</sequence>
<accession>A0A6N2U3Q0</accession>
<proteinExistence type="predicted"/>